<evidence type="ECO:0000256" key="2">
    <source>
        <dbReference type="ARBA" id="ARBA00012417"/>
    </source>
</evidence>
<dbReference type="GO" id="GO:0008408">
    <property type="term" value="F:3'-5' exonuclease activity"/>
    <property type="evidence" value="ECO:0007669"/>
    <property type="project" value="InterPro"/>
</dbReference>
<dbReference type="GO" id="GO:0006260">
    <property type="term" value="P:DNA replication"/>
    <property type="evidence" value="ECO:0007669"/>
    <property type="project" value="UniProtKB-KW"/>
</dbReference>
<dbReference type="EMBL" id="JACOZA010000057">
    <property type="protein sequence ID" value="MBI2096933.1"/>
    <property type="molecule type" value="Genomic_DNA"/>
</dbReference>
<dbReference type="PANTHER" id="PTHR32294:SF0">
    <property type="entry name" value="DNA POLYMERASE III SUBUNIT ALPHA"/>
    <property type="match status" value="1"/>
</dbReference>
<dbReference type="NCBIfam" id="TIGR00594">
    <property type="entry name" value="polc"/>
    <property type="match status" value="1"/>
</dbReference>
<dbReference type="AlphaFoldDB" id="A0A931SBM6"/>
<dbReference type="SMART" id="SM00481">
    <property type="entry name" value="POLIIIAc"/>
    <property type="match status" value="1"/>
</dbReference>
<dbReference type="Gene3D" id="1.10.150.870">
    <property type="match status" value="1"/>
</dbReference>
<name>A0A931SBM6_9BACT</name>
<evidence type="ECO:0000313" key="10">
    <source>
        <dbReference type="EMBL" id="MBI2096933.1"/>
    </source>
</evidence>
<evidence type="ECO:0000256" key="5">
    <source>
        <dbReference type="ARBA" id="ARBA00022695"/>
    </source>
</evidence>
<sequence>MRFTHLHVHSHYSLLDGLTKIDQLVLRAKELGMDAMALTDHGNLYGAIEFYQKAKRAGMKPIIGCEMYIAARGMTDKDPAFDQKRFHLTVIARTSEGYHNLIKLVTGAHLKGFYYKPRVDHAFLKTHAQGLTALSGCFNGEIPRALATGQMDKAETLVREYQSIFGKDYFFLELQPHFNYPDQQKRNDELQALAEKTGARLVATNDIHYCRADDAEAQDILVSVQTGNRFEDENRLTMRQANLSIRSPEEMASLFPDLPEAISNTSVIADSVELEIELGKNKIPPFPAPPGLTQDQMLQQLCLQGIKKRYGISAQKLETSQDDITKTLRERYHYELEIIRKTGFVSYFLVVQDFVNWARGQGIIVGPGRGSAAGSLISYILYITNIDPIHYNLLFERFLNPERISMPDIDLDFADTRRDEVISYVQKKYGQDHVAQIITFGTMAARAAIRDTGRALGVAYNFCDQIAKLIPFNPTQGMKEGWLAECLEEVVELKTLYRENPEARRLIDAALKLEGVVRHASIHASGVVIAPEALEQFVPLQYATKSQGADSQEGAEEVLVTQYDMHGIEDLGLLKMDFLGLRNLSIIERTLQLVKKLRDITIDIDTIPLDDKPTFKLFQEARTTGVFQMESAGMKRYLKELKPTELEDLIAMVALYRPGPMEFLPTYINRKHGRERISYLYPKLQPILAPTYGIGVYQEQMMQIARDLAGFTLPEADTLRKAIGKKIKSLLNEQHDKLVKGMMQNGIAPEIAEAIWELFPAFARYGFNRSHAACYALVAYQTGYLKAHFPAEYMASLMTAEGFEIERVAFLIDETKSMGIEVLPPDVNESFETFTVITNEIASGQQRPNIRFGLSAIKNVGSNIVAAVIATRKAGGKFSSLTDFFERIPVKDLNRKSLEALAKCGALDNLAERNWILAHLEALLSYAREREKHQASNQINLFGNAAAGATPNLRLPPVEPASKKERLGWEKELLGLYVTEHPMHEYAEKLKEKVTTMNKLDVLALRGRTVAIGGIVSVVKKILTKSGEPMLFVTLEDATAKAEVLVFPSVLEKNPSIWQADKVLLVKGKLSDKDGEPKILCDQVSELV</sequence>
<dbReference type="InterPro" id="IPR016195">
    <property type="entry name" value="Pol/histidinol_Pase-like"/>
</dbReference>
<dbReference type="InterPro" id="IPR041931">
    <property type="entry name" value="DNA_pol3_alpha_thumb_dom"/>
</dbReference>
<gene>
    <name evidence="10" type="ORF">HYT40_02140</name>
</gene>
<proteinExistence type="predicted"/>
<feature type="domain" description="Polymerase/histidinol phosphatase N-terminal" evidence="9">
    <location>
        <begin position="4"/>
        <end position="71"/>
    </location>
</feature>
<dbReference type="CDD" id="cd04485">
    <property type="entry name" value="DnaE_OBF"/>
    <property type="match status" value="1"/>
</dbReference>
<keyword evidence="6" id="KW-0235">DNA replication</keyword>
<dbReference type="NCBIfam" id="NF004226">
    <property type="entry name" value="PRK05673.1"/>
    <property type="match status" value="1"/>
</dbReference>
<dbReference type="InterPro" id="IPR004365">
    <property type="entry name" value="NA-bd_OB_tRNA"/>
</dbReference>
<dbReference type="InterPro" id="IPR040982">
    <property type="entry name" value="DNA_pol3_finger"/>
</dbReference>
<dbReference type="InterPro" id="IPR011708">
    <property type="entry name" value="DNA_pol3_alpha_NTPase_dom"/>
</dbReference>
<dbReference type="PANTHER" id="PTHR32294">
    <property type="entry name" value="DNA POLYMERASE III SUBUNIT ALPHA"/>
    <property type="match status" value="1"/>
</dbReference>
<keyword evidence="5 10" id="KW-0548">Nucleotidyltransferase</keyword>
<evidence type="ECO:0000256" key="6">
    <source>
        <dbReference type="ARBA" id="ARBA00022705"/>
    </source>
</evidence>
<dbReference type="InterPro" id="IPR004013">
    <property type="entry name" value="PHP_dom"/>
</dbReference>
<dbReference type="Proteomes" id="UP000724148">
    <property type="component" value="Unassembled WGS sequence"/>
</dbReference>
<dbReference type="Gene3D" id="1.10.10.1600">
    <property type="entry name" value="Bacterial DNA polymerase III alpha subunit, thumb domain"/>
    <property type="match status" value="1"/>
</dbReference>
<reference evidence="10" key="1">
    <citation type="submission" date="2020-07" db="EMBL/GenBank/DDBJ databases">
        <title>Huge and variable diversity of episymbiotic CPR bacteria and DPANN archaea in groundwater ecosystems.</title>
        <authorList>
            <person name="He C.Y."/>
            <person name="Keren R."/>
            <person name="Whittaker M."/>
            <person name="Farag I.F."/>
            <person name="Doudna J."/>
            <person name="Cate J.H.D."/>
            <person name="Banfield J.F."/>
        </authorList>
    </citation>
    <scope>NUCLEOTIDE SEQUENCE</scope>
    <source>
        <strain evidence="10">NC_groundwater_193_Ag_S-0.1um_51_7</strain>
    </source>
</reference>
<dbReference type="GO" id="GO:0005737">
    <property type="term" value="C:cytoplasm"/>
    <property type="evidence" value="ECO:0007669"/>
    <property type="project" value="UniProtKB-SubCell"/>
</dbReference>
<protein>
    <recommendedName>
        <fullName evidence="3">DNA polymerase III subunit alpha</fullName>
        <ecNumber evidence="2">2.7.7.7</ecNumber>
    </recommendedName>
</protein>
<keyword evidence="4 10" id="KW-0808">Transferase</keyword>
<evidence type="ECO:0000256" key="3">
    <source>
        <dbReference type="ARBA" id="ARBA00019114"/>
    </source>
</evidence>
<dbReference type="NCBIfam" id="NF005298">
    <property type="entry name" value="PRK06826.1"/>
    <property type="match status" value="1"/>
</dbReference>
<dbReference type="GO" id="GO:0003887">
    <property type="term" value="F:DNA-directed DNA polymerase activity"/>
    <property type="evidence" value="ECO:0007669"/>
    <property type="project" value="UniProtKB-KW"/>
</dbReference>
<dbReference type="SUPFAM" id="SSF89550">
    <property type="entry name" value="PHP domain-like"/>
    <property type="match status" value="1"/>
</dbReference>
<evidence type="ECO:0000313" key="11">
    <source>
        <dbReference type="Proteomes" id="UP000724148"/>
    </source>
</evidence>
<dbReference type="GO" id="GO:0003676">
    <property type="term" value="F:nucleic acid binding"/>
    <property type="evidence" value="ECO:0007669"/>
    <property type="project" value="InterPro"/>
</dbReference>
<dbReference type="InterPro" id="IPR004805">
    <property type="entry name" value="DnaE2/DnaE/PolC"/>
</dbReference>
<dbReference type="CDD" id="cd12113">
    <property type="entry name" value="PHP_PolIIIA_DnaE3"/>
    <property type="match status" value="1"/>
</dbReference>
<dbReference type="Pfam" id="PF17657">
    <property type="entry name" value="DNA_pol3_finger"/>
    <property type="match status" value="1"/>
</dbReference>
<evidence type="ECO:0000256" key="1">
    <source>
        <dbReference type="ARBA" id="ARBA00004496"/>
    </source>
</evidence>
<dbReference type="EC" id="2.7.7.7" evidence="2"/>
<dbReference type="InterPro" id="IPR029460">
    <property type="entry name" value="DNAPol_HHH"/>
</dbReference>
<evidence type="ECO:0000256" key="8">
    <source>
        <dbReference type="ARBA" id="ARBA00049244"/>
    </source>
</evidence>
<dbReference type="Pfam" id="PF01336">
    <property type="entry name" value="tRNA_anti-codon"/>
    <property type="match status" value="1"/>
</dbReference>
<dbReference type="InterPro" id="IPR003141">
    <property type="entry name" value="Pol/His_phosphatase_N"/>
</dbReference>
<keyword evidence="7" id="KW-0239">DNA-directed DNA polymerase</keyword>
<accession>A0A931SBM6</accession>
<evidence type="ECO:0000256" key="4">
    <source>
        <dbReference type="ARBA" id="ARBA00022679"/>
    </source>
</evidence>
<evidence type="ECO:0000259" key="9">
    <source>
        <dbReference type="SMART" id="SM00481"/>
    </source>
</evidence>
<dbReference type="Pfam" id="PF02811">
    <property type="entry name" value="PHP"/>
    <property type="match status" value="1"/>
</dbReference>
<comment type="catalytic activity">
    <reaction evidence="8">
        <text>DNA(n) + a 2'-deoxyribonucleoside 5'-triphosphate = DNA(n+1) + diphosphate</text>
        <dbReference type="Rhea" id="RHEA:22508"/>
        <dbReference type="Rhea" id="RHEA-COMP:17339"/>
        <dbReference type="Rhea" id="RHEA-COMP:17340"/>
        <dbReference type="ChEBI" id="CHEBI:33019"/>
        <dbReference type="ChEBI" id="CHEBI:61560"/>
        <dbReference type="ChEBI" id="CHEBI:173112"/>
        <dbReference type="EC" id="2.7.7.7"/>
    </reaction>
</comment>
<evidence type="ECO:0000256" key="7">
    <source>
        <dbReference type="ARBA" id="ARBA00022932"/>
    </source>
</evidence>
<dbReference type="Pfam" id="PF07733">
    <property type="entry name" value="DNA_pol3_alpha"/>
    <property type="match status" value="1"/>
</dbReference>
<dbReference type="Gene3D" id="3.20.20.140">
    <property type="entry name" value="Metal-dependent hydrolases"/>
    <property type="match status" value="1"/>
</dbReference>
<dbReference type="Pfam" id="PF14579">
    <property type="entry name" value="HHH_6"/>
    <property type="match status" value="1"/>
</dbReference>
<organism evidence="10 11">
    <name type="scientific">Candidatus Sungiibacteriota bacterium</name>
    <dbReference type="NCBI Taxonomy" id="2750080"/>
    <lineage>
        <taxon>Bacteria</taxon>
        <taxon>Candidatus Sungiibacteriota</taxon>
    </lineage>
</organism>
<comment type="subcellular location">
    <subcellularLocation>
        <location evidence="1">Cytoplasm</location>
    </subcellularLocation>
</comment>
<comment type="caution">
    <text evidence="10">The sequence shown here is derived from an EMBL/GenBank/DDBJ whole genome shotgun (WGS) entry which is preliminary data.</text>
</comment>